<feature type="region of interest" description="Disordered" evidence="10">
    <location>
        <begin position="697"/>
        <end position="716"/>
    </location>
</feature>
<keyword evidence="11" id="KW-0812">Transmembrane</keyword>
<dbReference type="PANTHER" id="PTHR31571:SF2">
    <property type="entry name" value="HISTONE ACETYLTRANSFERASE RTT109"/>
    <property type="match status" value="1"/>
</dbReference>
<feature type="transmembrane region" description="Helical" evidence="11">
    <location>
        <begin position="6"/>
        <end position="27"/>
    </location>
</feature>
<evidence type="ECO:0000256" key="6">
    <source>
        <dbReference type="ARBA" id="ARBA00023015"/>
    </source>
</evidence>
<dbReference type="EC" id="2.3.1.48" evidence="2"/>
<feature type="region of interest" description="Disordered" evidence="10">
    <location>
        <begin position="618"/>
        <end position="663"/>
    </location>
</feature>
<dbReference type="AlphaFoldDB" id="A0A5C2SMS8"/>
<gene>
    <name evidence="13" type="ORF">L227DRAFT_562060</name>
</gene>
<feature type="transmembrane region" description="Helical" evidence="11">
    <location>
        <begin position="139"/>
        <end position="166"/>
    </location>
</feature>
<keyword evidence="3" id="KW-0808">Transferase</keyword>
<sequence length="886" mass="97405">MAMIDSTFGAALIGLIVSACLYGITLLQTFSYFRNYSNDSKLIKSLSVGFSTSSSVHKDNILVSGHQLRQCKQSGHHYLEHGSESVGSCKQTVTFFARRVWMMSRNWLITGIIVVLAFLHFVFTAESFILGRFSKFKTLTWVTCLGLGSAAAADIIIAIAMCYYLYTKRTGLKRTDSVVALLMVYSVNSGLTTSIIATICVVTFAAMPTNFVWLSFFWIMGKCYVNSFLALLNSRESLRDKVAGAVQLNHFGIPHSFQQSFSTNDHSSKAQKSAPRLDGVAVSIETITDYSPHYPRKSTTGDRQDRMEVIQEVEIKEHSLIMRDDDTSVYSTPNTPCCRLLVLCLYLKTFKMSLRDKLLAALADLPGTRTFHVHVLTSAPRKHNGLFPYAHPRPRTYLQEVFILLSEQTTPDAPHVLVTAIEASVYNIPSTSSGIVYISKVDSSGHASAPSPTATLVRAFLTYYADPVTRPIAVQHLWIQLFARAQNQYLFPNSSEYEGKHPLSDVKLCAWWRKVYSEVAGTVNTGLKGVGKVKLFYILPGYSELEAAHSLARGVTPSSSNVPWVYGHPYSQTEIPLPCPKNTDPDAPHNLGHFIPWFDDDPKSRFIDEIAYIKATEGGIRSPKRKRAPSSTGGDKKPQRRDDADDKEKEKEREGRPQGELAQVTADEFWERMSFRQECVAGAVTGFFTMCVSTPPPVGHDKTSQPSPLAPQPGQVSSKMVRRIVASLMNHHEFSTRERAVRATETLEGVIKGLCDDAPAIPASAPPSTTASAARSSSSPDTERPRTPEPDRPATLDVPRTPPPKRTHLHPGAGKAGGVPEISPNPFPDPVPSPETYTDHIYGRIEVRNAPLPPRGGANGTASQGAAAMAPVTVLAVRKKRKPAPP</sequence>
<evidence type="ECO:0000256" key="7">
    <source>
        <dbReference type="ARBA" id="ARBA00023163"/>
    </source>
</evidence>
<evidence type="ECO:0000256" key="1">
    <source>
        <dbReference type="ARBA" id="ARBA00004123"/>
    </source>
</evidence>
<dbReference type="PROSITE" id="PS51728">
    <property type="entry name" value="RTT109_HAT"/>
    <property type="match status" value="1"/>
</dbReference>
<comment type="subcellular location">
    <subcellularLocation>
        <location evidence="1">Nucleus</location>
    </subcellularLocation>
</comment>
<evidence type="ECO:0000256" key="10">
    <source>
        <dbReference type="SAM" id="MobiDB-lite"/>
    </source>
</evidence>
<evidence type="ECO:0000256" key="5">
    <source>
        <dbReference type="ARBA" id="ARBA00022990"/>
    </source>
</evidence>
<organism evidence="13 14">
    <name type="scientific">Lentinus tigrinus ALCF2SS1-6</name>
    <dbReference type="NCBI Taxonomy" id="1328759"/>
    <lineage>
        <taxon>Eukaryota</taxon>
        <taxon>Fungi</taxon>
        <taxon>Dikarya</taxon>
        <taxon>Basidiomycota</taxon>
        <taxon>Agaricomycotina</taxon>
        <taxon>Agaricomycetes</taxon>
        <taxon>Polyporales</taxon>
        <taxon>Polyporaceae</taxon>
        <taxon>Lentinus</taxon>
    </lineage>
</organism>
<feature type="transmembrane region" description="Helical" evidence="11">
    <location>
        <begin position="107"/>
        <end position="133"/>
    </location>
</feature>
<keyword evidence="14" id="KW-1185">Reference proteome</keyword>
<feature type="compositionally biased region" description="Basic and acidic residues" evidence="10">
    <location>
        <begin position="781"/>
        <end position="794"/>
    </location>
</feature>
<name>A0A5C2SMS8_9APHY</name>
<protein>
    <recommendedName>
        <fullName evidence="2">histone acetyltransferase</fullName>
        <ecNumber evidence="2">2.3.1.48</ecNumber>
    </recommendedName>
</protein>
<evidence type="ECO:0000313" key="14">
    <source>
        <dbReference type="Proteomes" id="UP000313359"/>
    </source>
</evidence>
<feature type="transmembrane region" description="Helical" evidence="11">
    <location>
        <begin position="178"/>
        <end position="205"/>
    </location>
</feature>
<dbReference type="InterPro" id="IPR045339">
    <property type="entry name" value="DUF6534"/>
</dbReference>
<feature type="compositionally biased region" description="Low complexity" evidence="10">
    <location>
        <begin position="758"/>
        <end position="780"/>
    </location>
</feature>
<evidence type="ECO:0000256" key="3">
    <source>
        <dbReference type="ARBA" id="ARBA00022679"/>
    </source>
</evidence>
<feature type="region of interest" description="Disordered" evidence="10">
    <location>
        <begin position="758"/>
        <end position="868"/>
    </location>
</feature>
<evidence type="ECO:0000256" key="11">
    <source>
        <dbReference type="SAM" id="Phobius"/>
    </source>
</evidence>
<dbReference type="InterPro" id="IPR051236">
    <property type="entry name" value="HAT_RTT109-like"/>
</dbReference>
<feature type="compositionally biased region" description="Pro residues" evidence="10">
    <location>
        <begin position="823"/>
        <end position="833"/>
    </location>
</feature>
<feature type="compositionally biased region" description="Basic and acidic residues" evidence="10">
    <location>
        <begin position="837"/>
        <end position="847"/>
    </location>
</feature>
<dbReference type="Pfam" id="PF08214">
    <property type="entry name" value="HAT_KAT11"/>
    <property type="match status" value="1"/>
</dbReference>
<keyword evidence="8" id="KW-0539">Nucleus</keyword>
<evidence type="ECO:0000313" key="13">
    <source>
        <dbReference type="EMBL" id="RPD62786.1"/>
    </source>
</evidence>
<dbReference type="GO" id="GO:0006355">
    <property type="term" value="P:regulation of DNA-templated transcription"/>
    <property type="evidence" value="ECO:0007669"/>
    <property type="project" value="InterPro"/>
</dbReference>
<feature type="domain" description="DUF6534" evidence="12">
    <location>
        <begin position="150"/>
        <end position="237"/>
    </location>
</feature>
<feature type="compositionally biased region" description="Basic and acidic residues" evidence="10">
    <location>
        <begin position="634"/>
        <end position="657"/>
    </location>
</feature>
<comment type="catalytic activity">
    <reaction evidence="9">
        <text>L-lysyl-[histone] + acetyl-CoA = N(6)-acetyl-L-lysyl-[histone] + CoA + H(+)</text>
        <dbReference type="Rhea" id="RHEA:21992"/>
        <dbReference type="Rhea" id="RHEA-COMP:9845"/>
        <dbReference type="Rhea" id="RHEA-COMP:11338"/>
        <dbReference type="ChEBI" id="CHEBI:15378"/>
        <dbReference type="ChEBI" id="CHEBI:29969"/>
        <dbReference type="ChEBI" id="CHEBI:57287"/>
        <dbReference type="ChEBI" id="CHEBI:57288"/>
        <dbReference type="ChEBI" id="CHEBI:61930"/>
        <dbReference type="EC" id="2.3.1.48"/>
    </reaction>
    <physiologicalReaction direction="left-to-right" evidence="9">
        <dbReference type="Rhea" id="RHEA:21993"/>
    </physiologicalReaction>
</comment>
<keyword evidence="11" id="KW-1133">Transmembrane helix</keyword>
<dbReference type="GO" id="GO:0032931">
    <property type="term" value="F:histone H3K56 acetyltransferase activity"/>
    <property type="evidence" value="ECO:0007669"/>
    <property type="project" value="TreeGrafter"/>
</dbReference>
<dbReference type="GO" id="GO:0005634">
    <property type="term" value="C:nucleus"/>
    <property type="evidence" value="ECO:0007669"/>
    <property type="project" value="UniProtKB-SubCell"/>
</dbReference>
<dbReference type="GO" id="GO:0006974">
    <property type="term" value="P:DNA damage response"/>
    <property type="evidence" value="ECO:0007669"/>
    <property type="project" value="UniProtKB-KW"/>
</dbReference>
<evidence type="ECO:0000256" key="9">
    <source>
        <dbReference type="ARBA" id="ARBA00048940"/>
    </source>
</evidence>
<keyword evidence="11" id="KW-0472">Membrane</keyword>
<evidence type="ECO:0000259" key="12">
    <source>
        <dbReference type="Pfam" id="PF20152"/>
    </source>
</evidence>
<keyword evidence="4" id="KW-0227">DNA damage</keyword>
<keyword evidence="7" id="KW-0804">Transcription</keyword>
<dbReference type="PANTHER" id="PTHR31571">
    <property type="entry name" value="ALTERED INHERITANCE OF MITOCHONDRIA PROTEIN 6"/>
    <property type="match status" value="1"/>
</dbReference>
<accession>A0A5C2SMS8</accession>
<dbReference type="Proteomes" id="UP000313359">
    <property type="component" value="Unassembled WGS sequence"/>
</dbReference>
<evidence type="ECO:0000256" key="2">
    <source>
        <dbReference type="ARBA" id="ARBA00013184"/>
    </source>
</evidence>
<dbReference type="InterPro" id="IPR013178">
    <property type="entry name" value="Histone_AcTrfase_Rtt109/CBP"/>
</dbReference>
<dbReference type="SMART" id="SM01250">
    <property type="entry name" value="KAT11"/>
    <property type="match status" value="1"/>
</dbReference>
<dbReference type="OrthoDB" id="3361892at2759"/>
<proteinExistence type="predicted"/>
<dbReference type="STRING" id="1328759.A0A5C2SMS8"/>
<evidence type="ECO:0000256" key="4">
    <source>
        <dbReference type="ARBA" id="ARBA00022763"/>
    </source>
</evidence>
<keyword evidence="5" id="KW-0007">Acetylation</keyword>
<keyword evidence="6" id="KW-0805">Transcription regulation</keyword>
<dbReference type="Pfam" id="PF20152">
    <property type="entry name" value="DUF6534"/>
    <property type="match status" value="1"/>
</dbReference>
<reference evidence="13" key="1">
    <citation type="journal article" date="2018" name="Genome Biol. Evol.">
        <title>Genomics and development of Lentinus tigrinus, a white-rot wood-decaying mushroom with dimorphic fruiting bodies.</title>
        <authorList>
            <person name="Wu B."/>
            <person name="Xu Z."/>
            <person name="Knudson A."/>
            <person name="Carlson A."/>
            <person name="Chen N."/>
            <person name="Kovaka S."/>
            <person name="LaButti K."/>
            <person name="Lipzen A."/>
            <person name="Pennachio C."/>
            <person name="Riley R."/>
            <person name="Schakwitz W."/>
            <person name="Umezawa K."/>
            <person name="Ohm R.A."/>
            <person name="Grigoriev I.V."/>
            <person name="Nagy L.G."/>
            <person name="Gibbons J."/>
            <person name="Hibbett D."/>
        </authorList>
    </citation>
    <scope>NUCLEOTIDE SEQUENCE [LARGE SCALE GENOMIC DNA]</scope>
    <source>
        <strain evidence="13">ALCF2SS1-6</strain>
    </source>
</reference>
<dbReference type="EMBL" id="ML122258">
    <property type="protein sequence ID" value="RPD62786.1"/>
    <property type="molecule type" value="Genomic_DNA"/>
</dbReference>
<dbReference type="InterPro" id="IPR016849">
    <property type="entry name" value="Rtt109"/>
</dbReference>
<evidence type="ECO:0000256" key="8">
    <source>
        <dbReference type="ARBA" id="ARBA00023242"/>
    </source>
</evidence>